<comment type="subcellular location">
    <subcellularLocation>
        <location evidence="1">Bacterial flagellum</location>
    </subcellularLocation>
</comment>
<dbReference type="Proteomes" id="UP000519004">
    <property type="component" value="Unassembled WGS sequence"/>
</dbReference>
<keyword evidence="5" id="KW-0966">Cell projection</keyword>
<comment type="caution">
    <text evidence="5">The sequence shown here is derived from an EMBL/GenBank/DDBJ whole genome shotgun (WGS) entry which is preliminary data.</text>
</comment>
<dbReference type="InterPro" id="IPR001444">
    <property type="entry name" value="Flag_bb_rod_N"/>
</dbReference>
<dbReference type="AlphaFoldDB" id="A0A7W7Y0S7"/>
<feature type="domain" description="Flagellar basal body rod protein N-terminal" evidence="4">
    <location>
        <begin position="7"/>
        <end position="35"/>
    </location>
</feature>
<proteinExistence type="inferred from homology"/>
<keyword evidence="5" id="KW-0969">Cilium</keyword>
<dbReference type="GO" id="GO:0009288">
    <property type="term" value="C:bacterial-type flagellum"/>
    <property type="evidence" value="ECO:0007669"/>
    <property type="project" value="UniProtKB-SubCell"/>
</dbReference>
<evidence type="ECO:0000313" key="6">
    <source>
        <dbReference type="Proteomes" id="UP000519004"/>
    </source>
</evidence>
<dbReference type="Pfam" id="PF00460">
    <property type="entry name" value="Flg_bb_rod"/>
    <property type="match status" value="1"/>
</dbReference>
<keyword evidence="3" id="KW-0975">Bacterial flagellum</keyword>
<evidence type="ECO:0000259" key="4">
    <source>
        <dbReference type="Pfam" id="PF00460"/>
    </source>
</evidence>
<comment type="similarity">
    <text evidence="2">Belongs to the flagella basal body rod proteins family.</text>
</comment>
<accession>A0A7W7Y0S7</accession>
<evidence type="ECO:0000256" key="3">
    <source>
        <dbReference type="ARBA" id="ARBA00023143"/>
    </source>
</evidence>
<organism evidence="5 6">
    <name type="scientific">Rehaibacterium terrae</name>
    <dbReference type="NCBI Taxonomy" id="1341696"/>
    <lineage>
        <taxon>Bacteria</taxon>
        <taxon>Pseudomonadati</taxon>
        <taxon>Pseudomonadota</taxon>
        <taxon>Gammaproteobacteria</taxon>
        <taxon>Lysobacterales</taxon>
        <taxon>Lysobacteraceae</taxon>
        <taxon>Rehaibacterium</taxon>
    </lineage>
</organism>
<evidence type="ECO:0000256" key="2">
    <source>
        <dbReference type="ARBA" id="ARBA00009677"/>
    </source>
</evidence>
<name>A0A7W7Y0S7_9GAMM</name>
<evidence type="ECO:0000313" key="5">
    <source>
        <dbReference type="EMBL" id="MBB5015982.1"/>
    </source>
</evidence>
<keyword evidence="5" id="KW-0282">Flagellum</keyword>
<protein>
    <submittedName>
        <fullName evidence="5">Flagellar hook-associated protein FlgK</fullName>
    </submittedName>
</protein>
<dbReference type="RefSeq" id="WP_183948648.1">
    <property type="nucleotide sequence ID" value="NZ_JACHHX010000012.1"/>
</dbReference>
<reference evidence="5 6" key="1">
    <citation type="submission" date="2020-08" db="EMBL/GenBank/DDBJ databases">
        <title>Genomic Encyclopedia of Type Strains, Phase IV (KMG-IV): sequencing the most valuable type-strain genomes for metagenomic binning, comparative biology and taxonomic classification.</title>
        <authorList>
            <person name="Goeker M."/>
        </authorList>
    </citation>
    <scope>NUCLEOTIDE SEQUENCE [LARGE SCALE GENOMIC DNA]</scope>
    <source>
        <strain evidence="5 6">DSM 25897</strain>
    </source>
</reference>
<keyword evidence="6" id="KW-1185">Reference proteome</keyword>
<dbReference type="EMBL" id="JACHHX010000012">
    <property type="protein sequence ID" value="MBB5015982.1"/>
    <property type="molecule type" value="Genomic_DNA"/>
</dbReference>
<evidence type="ECO:0000256" key="1">
    <source>
        <dbReference type="ARBA" id="ARBA00004365"/>
    </source>
</evidence>
<sequence length="100" mass="10098">MSALSAIALSGIQLARRQLDAGAHNIANAATEGFRRQVVLPQAQAGGGVAGVVARAPAETPGLAVEDLVGLTRARHGFEANIKSLAAGHAMLGTLLDTFA</sequence>
<gene>
    <name evidence="5" type="ORF">HNQ58_001892</name>
</gene>